<feature type="binding site" evidence="4">
    <location>
        <position position="142"/>
    </location>
    <ligand>
        <name>Zn(2+)</name>
        <dbReference type="ChEBI" id="CHEBI:29105"/>
    </ligand>
</feature>
<feature type="binding site" evidence="4">
    <location>
        <position position="202"/>
    </location>
    <ligand>
        <name>Zn(2+)</name>
        <dbReference type="ChEBI" id="CHEBI:29105"/>
    </ligand>
</feature>
<dbReference type="InterPro" id="IPR026591">
    <property type="entry name" value="Sirtuin_cat_small_dom_sf"/>
</dbReference>
<proteinExistence type="inferred from homology"/>
<dbReference type="InterPro" id="IPR029035">
    <property type="entry name" value="DHS-like_NAD/FAD-binding_dom"/>
</dbReference>
<feature type="binding site" evidence="4">
    <location>
        <position position="139"/>
    </location>
    <ligand>
        <name>Zn(2+)</name>
        <dbReference type="ChEBI" id="CHEBI:29105"/>
    </ligand>
</feature>
<evidence type="ECO:0000256" key="4">
    <source>
        <dbReference type="PROSITE-ProRule" id="PRU00236"/>
    </source>
</evidence>
<dbReference type="InterPro" id="IPR050134">
    <property type="entry name" value="NAD-dep_sirtuin_deacylases"/>
</dbReference>
<accession>A0ABR2WZ16</accession>
<keyword evidence="4" id="KW-0479">Metal-binding</keyword>
<dbReference type="PROSITE" id="PS50305">
    <property type="entry name" value="SIRTUIN"/>
    <property type="match status" value="1"/>
</dbReference>
<dbReference type="PANTHER" id="PTHR11085">
    <property type="entry name" value="NAD-DEPENDENT PROTEIN DEACYLASE SIRTUIN-5, MITOCHONDRIAL-RELATED"/>
    <property type="match status" value="1"/>
</dbReference>
<organism evidence="6 7">
    <name type="scientific">Basidiobolus ranarum</name>
    <dbReference type="NCBI Taxonomy" id="34480"/>
    <lineage>
        <taxon>Eukaryota</taxon>
        <taxon>Fungi</taxon>
        <taxon>Fungi incertae sedis</taxon>
        <taxon>Zoopagomycota</taxon>
        <taxon>Entomophthoromycotina</taxon>
        <taxon>Basidiobolomycetes</taxon>
        <taxon>Basidiobolales</taxon>
        <taxon>Basidiobolaceae</taxon>
        <taxon>Basidiobolus</taxon>
    </lineage>
</organism>
<keyword evidence="4" id="KW-0862">Zinc</keyword>
<protein>
    <recommendedName>
        <fullName evidence="5">Deacetylase sirtuin-type domain-containing protein</fullName>
    </recommendedName>
</protein>
<keyword evidence="2" id="KW-0808">Transferase</keyword>
<keyword evidence="7" id="KW-1185">Reference proteome</keyword>
<evidence type="ECO:0000256" key="1">
    <source>
        <dbReference type="ARBA" id="ARBA00006924"/>
    </source>
</evidence>
<keyword evidence="3" id="KW-0520">NAD</keyword>
<comment type="similarity">
    <text evidence="1">Belongs to the sirtuin family. Class I subfamily.</text>
</comment>
<reference evidence="6 7" key="1">
    <citation type="submission" date="2023-04" db="EMBL/GenBank/DDBJ databases">
        <title>Genome of Basidiobolus ranarum AG-B5.</title>
        <authorList>
            <person name="Stajich J.E."/>
            <person name="Carter-House D."/>
            <person name="Gryganskyi A."/>
        </authorList>
    </citation>
    <scope>NUCLEOTIDE SEQUENCE [LARGE SCALE GENOMIC DNA]</scope>
    <source>
        <strain evidence="6 7">AG-B5</strain>
    </source>
</reference>
<dbReference type="Gene3D" id="3.40.50.1220">
    <property type="entry name" value="TPP-binding domain"/>
    <property type="match status" value="1"/>
</dbReference>
<dbReference type="Pfam" id="PF02146">
    <property type="entry name" value="SIR2"/>
    <property type="match status" value="1"/>
</dbReference>
<gene>
    <name evidence="6" type="ORF">K7432_003907</name>
</gene>
<dbReference type="EMBL" id="JASJQH010000126">
    <property type="protein sequence ID" value="KAK9766768.1"/>
    <property type="molecule type" value="Genomic_DNA"/>
</dbReference>
<dbReference type="Proteomes" id="UP001479436">
    <property type="component" value="Unassembled WGS sequence"/>
</dbReference>
<evidence type="ECO:0000256" key="3">
    <source>
        <dbReference type="ARBA" id="ARBA00023027"/>
    </source>
</evidence>
<dbReference type="Gene3D" id="3.30.1600.10">
    <property type="entry name" value="SIR2/SIRT2 'Small Domain"/>
    <property type="match status" value="1"/>
</dbReference>
<evidence type="ECO:0000259" key="5">
    <source>
        <dbReference type="PROSITE" id="PS50305"/>
    </source>
</evidence>
<evidence type="ECO:0000256" key="2">
    <source>
        <dbReference type="ARBA" id="ARBA00022679"/>
    </source>
</evidence>
<dbReference type="InterPro" id="IPR026590">
    <property type="entry name" value="Ssirtuin_cat_dom"/>
</dbReference>
<dbReference type="InterPro" id="IPR003000">
    <property type="entry name" value="Sirtuin"/>
</dbReference>
<sequence length="298" mass="33709">MFPVPKSKVTTEASRLLDFIKPNVGRRLIIKGAGVSTDSGIPDYRGVEGTYVKNKNYKPIYHQQFVSNHASRQRYWARSYIGYAQMTRARPNDIHRSLTELEKHGISNGLITQNVDDLHREAGTKELLELHGNIRKVNCINCRKIYNREEVQMELSRLNPEFEAILKNFQSSGSFPQMNPDGDVELGDCSYTNFCYPECNHCHGVLKPSVVFFGDNLEIDTVRRAEFMEKNCDAILVLGTTLSTLSSFRIVRAARERNVPVAIVNSGKTRADDIVNFKLEIPCLPIISEITTALVNEV</sequence>
<feature type="active site" description="Proton acceptor" evidence="4">
    <location>
        <position position="131"/>
    </location>
</feature>
<evidence type="ECO:0000313" key="7">
    <source>
        <dbReference type="Proteomes" id="UP001479436"/>
    </source>
</evidence>
<dbReference type="SUPFAM" id="SSF52467">
    <property type="entry name" value="DHS-like NAD/FAD-binding domain"/>
    <property type="match status" value="1"/>
</dbReference>
<evidence type="ECO:0000313" key="6">
    <source>
        <dbReference type="EMBL" id="KAK9766768.1"/>
    </source>
</evidence>
<feature type="binding site" evidence="4">
    <location>
        <position position="189"/>
    </location>
    <ligand>
        <name>Zn(2+)</name>
        <dbReference type="ChEBI" id="CHEBI:29105"/>
    </ligand>
</feature>
<dbReference type="PANTHER" id="PTHR11085:SF10">
    <property type="entry name" value="NAD-DEPENDENT PROTEIN DEACYLASE SIRTUIN-5, MITOCHONDRIAL-RELATED"/>
    <property type="match status" value="1"/>
</dbReference>
<name>A0ABR2WZ16_9FUNG</name>
<comment type="caution">
    <text evidence="6">The sequence shown here is derived from an EMBL/GenBank/DDBJ whole genome shotgun (WGS) entry which is preliminary data.</text>
</comment>
<feature type="domain" description="Deacetylase sirtuin-type" evidence="5">
    <location>
        <begin position="6"/>
        <end position="298"/>
    </location>
</feature>